<evidence type="ECO:0000256" key="4">
    <source>
        <dbReference type="ARBA" id="ARBA00023136"/>
    </source>
</evidence>
<dbReference type="InterPro" id="IPR007110">
    <property type="entry name" value="Ig-like_dom"/>
</dbReference>
<dbReference type="InterPro" id="IPR051117">
    <property type="entry name" value="TRG_var/const_region"/>
</dbReference>
<dbReference type="Proteomes" id="UP001274896">
    <property type="component" value="Unassembled WGS sequence"/>
</dbReference>
<comment type="caution">
    <text evidence="11">The sequence shown here is derived from an EMBL/GenBank/DDBJ whole genome shotgun (WGS) entry which is preliminary data.</text>
</comment>
<evidence type="ECO:0000256" key="2">
    <source>
        <dbReference type="ARBA" id="ARBA00022692"/>
    </source>
</evidence>
<keyword evidence="3 8" id="KW-1133">Transmembrane helix</keyword>
<name>A0AAE0R8P0_9TELE</name>
<dbReference type="InterPro" id="IPR036179">
    <property type="entry name" value="Ig-like_dom_sf"/>
</dbReference>
<evidence type="ECO:0000256" key="1">
    <source>
        <dbReference type="ARBA" id="ARBA00004370"/>
    </source>
</evidence>
<evidence type="ECO:0000313" key="11">
    <source>
        <dbReference type="EMBL" id="KAK3546145.1"/>
    </source>
</evidence>
<keyword evidence="9" id="KW-0732">Signal</keyword>
<evidence type="ECO:0000256" key="9">
    <source>
        <dbReference type="SAM" id="SignalP"/>
    </source>
</evidence>
<dbReference type="PANTHER" id="PTHR19256">
    <property type="entry name" value="T-CELL RECEPTOR GAMMA CHAIN"/>
    <property type="match status" value="1"/>
</dbReference>
<dbReference type="EMBL" id="JAUCMX010000005">
    <property type="protein sequence ID" value="KAK3546145.1"/>
    <property type="molecule type" value="Genomic_DNA"/>
</dbReference>
<evidence type="ECO:0000313" key="12">
    <source>
        <dbReference type="Proteomes" id="UP001274896"/>
    </source>
</evidence>
<dbReference type="PROSITE" id="PS50835">
    <property type="entry name" value="IG_LIKE"/>
    <property type="match status" value="1"/>
</dbReference>
<dbReference type="Gene3D" id="2.60.40.10">
    <property type="entry name" value="Immunoglobulins"/>
    <property type="match status" value="2"/>
</dbReference>
<feature type="chain" id="PRO_5042011853" description="Ig-like domain-containing protein" evidence="9">
    <location>
        <begin position="20"/>
        <end position="341"/>
    </location>
</feature>
<feature type="signal peptide" evidence="9">
    <location>
        <begin position="1"/>
        <end position="19"/>
    </location>
</feature>
<evidence type="ECO:0000259" key="10">
    <source>
        <dbReference type="PROSITE" id="PS50835"/>
    </source>
</evidence>
<dbReference type="InterPro" id="IPR013106">
    <property type="entry name" value="Ig_V-set"/>
</dbReference>
<dbReference type="InterPro" id="IPR013783">
    <property type="entry name" value="Ig-like_fold"/>
</dbReference>
<keyword evidence="5" id="KW-0675">Receptor</keyword>
<evidence type="ECO:0000256" key="6">
    <source>
        <dbReference type="ARBA" id="ARBA00023319"/>
    </source>
</evidence>
<proteinExistence type="predicted"/>
<dbReference type="Pfam" id="PF07654">
    <property type="entry name" value="C1-set"/>
    <property type="match status" value="1"/>
</dbReference>
<dbReference type="GO" id="GO:0016020">
    <property type="term" value="C:membrane"/>
    <property type="evidence" value="ECO:0007669"/>
    <property type="project" value="UniProtKB-SubCell"/>
</dbReference>
<evidence type="ECO:0000256" key="8">
    <source>
        <dbReference type="SAM" id="Phobius"/>
    </source>
</evidence>
<reference evidence="11" key="1">
    <citation type="submission" date="2023-06" db="EMBL/GenBank/DDBJ databases">
        <title>Male Hemibagrus guttatus genome.</title>
        <authorList>
            <person name="Bian C."/>
        </authorList>
    </citation>
    <scope>NUCLEOTIDE SEQUENCE</scope>
    <source>
        <strain evidence="11">Male_cb2023</strain>
        <tissue evidence="11">Muscle</tissue>
    </source>
</reference>
<evidence type="ECO:0000256" key="3">
    <source>
        <dbReference type="ARBA" id="ARBA00022989"/>
    </source>
</evidence>
<keyword evidence="2 8" id="KW-0812">Transmembrane</keyword>
<keyword evidence="6" id="KW-0393">Immunoglobulin domain</keyword>
<accession>A0AAE0R8P0</accession>
<keyword evidence="12" id="KW-1185">Reference proteome</keyword>
<sequence>MSSLTTTCFLLALIGCISGQFLPQAQFEVARKGRTKMLSCTVDSSVTLSSTAIHFYRQKPGDALQRILYFAAGASKATLEPEFTRRFSSGKKDKTFTVTISNINDDDAATYYFALWRGDTHLLLFVLACHIVDNDKVFSSGTRVYVTAGSLSVDPKVSVYPMSRVQTNQKRVMLCQARDMFPDLVKFTWQAVDQNGNKVDLKDEEILEQREDQEVKITSMLIVDKQKGRDYTFSCSVQHGSKNPTITIPKDPDPDPVHVPAQTCPTSKPKAHEEKEKVKKEEEKEEEKPIYDGFELRRSLYLFSVTYVVLLVKNILYFCTVSFLLYKRYTANKETLRSQAR</sequence>
<keyword evidence="4 8" id="KW-0472">Membrane</keyword>
<dbReference type="SUPFAM" id="SSF48726">
    <property type="entry name" value="Immunoglobulin"/>
    <property type="match status" value="2"/>
</dbReference>
<dbReference type="InterPro" id="IPR003597">
    <property type="entry name" value="Ig_C1-set"/>
</dbReference>
<comment type="subcellular location">
    <subcellularLocation>
        <location evidence="1">Membrane</location>
    </subcellularLocation>
</comment>
<evidence type="ECO:0000256" key="5">
    <source>
        <dbReference type="ARBA" id="ARBA00023170"/>
    </source>
</evidence>
<dbReference type="AlphaFoldDB" id="A0AAE0R8P0"/>
<feature type="transmembrane region" description="Helical" evidence="8">
    <location>
        <begin position="300"/>
        <end position="326"/>
    </location>
</feature>
<feature type="domain" description="Ig-like" evidence="10">
    <location>
        <begin position="155"/>
        <end position="247"/>
    </location>
</feature>
<organism evidence="11 12">
    <name type="scientific">Hemibagrus guttatus</name>
    <dbReference type="NCBI Taxonomy" id="175788"/>
    <lineage>
        <taxon>Eukaryota</taxon>
        <taxon>Metazoa</taxon>
        <taxon>Chordata</taxon>
        <taxon>Craniata</taxon>
        <taxon>Vertebrata</taxon>
        <taxon>Euteleostomi</taxon>
        <taxon>Actinopterygii</taxon>
        <taxon>Neopterygii</taxon>
        <taxon>Teleostei</taxon>
        <taxon>Ostariophysi</taxon>
        <taxon>Siluriformes</taxon>
        <taxon>Bagridae</taxon>
        <taxon>Hemibagrus</taxon>
    </lineage>
</organism>
<dbReference type="PANTHER" id="PTHR19256:SF65">
    <property type="entry name" value="T CELL RECEPTOR GAMMA CONSTANT 1-RELATED"/>
    <property type="match status" value="1"/>
</dbReference>
<feature type="compositionally biased region" description="Basic and acidic residues" evidence="7">
    <location>
        <begin position="270"/>
        <end position="284"/>
    </location>
</feature>
<dbReference type="Pfam" id="PF07686">
    <property type="entry name" value="V-set"/>
    <property type="match status" value="1"/>
</dbReference>
<evidence type="ECO:0000256" key="7">
    <source>
        <dbReference type="SAM" id="MobiDB-lite"/>
    </source>
</evidence>
<feature type="region of interest" description="Disordered" evidence="7">
    <location>
        <begin position="262"/>
        <end position="284"/>
    </location>
</feature>
<gene>
    <name evidence="11" type="ORF">QTP70_024473</name>
</gene>
<protein>
    <recommendedName>
        <fullName evidence="10">Ig-like domain-containing protein</fullName>
    </recommendedName>
</protein>